<keyword evidence="2 5" id="KW-0963">Cytoplasm</keyword>
<dbReference type="InterPro" id="IPR026699">
    <property type="entry name" value="Exosome_RNA_bind1/RRP40/RRP4"/>
</dbReference>
<dbReference type="AlphaFoldDB" id="A0A397WLX2"/>
<comment type="caution">
    <text evidence="7">The sequence shown here is derived from an EMBL/GenBank/DDBJ whole genome shotgun (WGS) entry which is preliminary data.</text>
</comment>
<dbReference type="GO" id="GO:0034475">
    <property type="term" value="P:U4 snRNA 3'-end processing"/>
    <property type="evidence" value="ECO:0007669"/>
    <property type="project" value="TreeGrafter"/>
</dbReference>
<dbReference type="GO" id="GO:0000467">
    <property type="term" value="P:exonucleolytic trimming to generate mature 3'-end of 5.8S rRNA from tricistronic rRNA transcript (SSU-rRNA, 5.8S rRNA, LSU-rRNA)"/>
    <property type="evidence" value="ECO:0007669"/>
    <property type="project" value="TreeGrafter"/>
</dbReference>
<dbReference type="HAMAP" id="MF_00623">
    <property type="entry name" value="Exosome_Rrp4"/>
    <property type="match status" value="1"/>
</dbReference>
<dbReference type="CDD" id="cd05789">
    <property type="entry name" value="S1_Rrp4"/>
    <property type="match status" value="1"/>
</dbReference>
<dbReference type="SUPFAM" id="SSF54791">
    <property type="entry name" value="Eukaryotic type KH-domain (KH-domain type I)"/>
    <property type="match status" value="1"/>
</dbReference>
<dbReference type="GO" id="GO:0071034">
    <property type="term" value="P:CUT catabolic process"/>
    <property type="evidence" value="ECO:0007669"/>
    <property type="project" value="TreeGrafter"/>
</dbReference>
<dbReference type="NCBIfam" id="NF003181">
    <property type="entry name" value="PRK04163.1-1"/>
    <property type="match status" value="1"/>
</dbReference>
<dbReference type="PANTHER" id="PTHR21321">
    <property type="entry name" value="PNAS-3 RELATED"/>
    <property type="match status" value="1"/>
</dbReference>
<dbReference type="EMBL" id="MWMI01000007">
    <property type="protein sequence ID" value="RIB35094.1"/>
    <property type="molecule type" value="Genomic_DNA"/>
</dbReference>
<dbReference type="SUPFAM" id="SSF50249">
    <property type="entry name" value="Nucleic acid-binding proteins"/>
    <property type="match status" value="1"/>
</dbReference>
<evidence type="ECO:0000259" key="6">
    <source>
        <dbReference type="PROSITE" id="PS50126"/>
    </source>
</evidence>
<sequence length="222" mass="25006">MILIPGDPININKNIKVIGDFYRKDDSIFAKTISLFESKNFLMKITPLNGIYIPKKGDSIIGKVIDVYANGWLIDINSPYVGFLLVKDATDRFLDVSKDDLNNILTYGDFVLAKISNVMKNKIINLTMKERGLGKLDGGVIVSISPKKVPRVIGKNSSMMNTIKSVLNVDMIVGQNGRIWIRGKDRRSELLAIEAIKIIEKQSHRKRLTITIKKFLEKNKNA</sequence>
<dbReference type="GO" id="GO:0008143">
    <property type="term" value="F:poly(A) binding"/>
    <property type="evidence" value="ECO:0007669"/>
    <property type="project" value="InterPro"/>
</dbReference>
<organism evidence="7 8">
    <name type="scientific">Candidatus Nanoclepta minutus</name>
    <dbReference type="NCBI Taxonomy" id="1940235"/>
    <lineage>
        <taxon>Archaea</taxon>
        <taxon>Nanobdellota</taxon>
        <taxon>Candidatus Nanoclepta</taxon>
    </lineage>
</organism>
<reference evidence="7 8" key="1">
    <citation type="journal article" date="2018" name="Syst. Appl. Microbiol.">
        <title>A new symbiotic nanoarchaeote (Candidatus Nanoclepta minutus) and its host (Zestosphaera tikiterensis gen. nov., sp. nov.) from a New Zealand hot spring.</title>
        <authorList>
            <person name="St John E."/>
            <person name="Liu Y."/>
            <person name="Podar M."/>
            <person name="Stott M.B."/>
            <person name="Meneghin J."/>
            <person name="Chen Z."/>
            <person name="Lagutin K."/>
            <person name="Mitchell K."/>
            <person name="Reysenbach A.L."/>
        </authorList>
    </citation>
    <scope>NUCLEOTIDE SEQUENCE [LARGE SCALE GENOMIC DNA]</scope>
    <source>
        <strain evidence="7">NZ3</strain>
    </source>
</reference>
<keyword evidence="4 5" id="KW-0694">RNA-binding</keyword>
<name>A0A397WLX2_9ARCH</name>
<dbReference type="InterPro" id="IPR036612">
    <property type="entry name" value="KH_dom_type_1_sf"/>
</dbReference>
<dbReference type="InterPro" id="IPR004088">
    <property type="entry name" value="KH_dom_type_1"/>
</dbReference>
<dbReference type="InterPro" id="IPR012340">
    <property type="entry name" value="NA-bd_OB-fold"/>
</dbReference>
<evidence type="ECO:0000313" key="7">
    <source>
        <dbReference type="EMBL" id="RIB35094.1"/>
    </source>
</evidence>
<feature type="domain" description="S1 motif" evidence="6">
    <location>
        <begin position="57"/>
        <end position="129"/>
    </location>
</feature>
<dbReference type="GO" id="GO:0000178">
    <property type="term" value="C:exosome (RNase complex)"/>
    <property type="evidence" value="ECO:0007669"/>
    <property type="project" value="UniProtKB-KW"/>
</dbReference>
<evidence type="ECO:0000256" key="1">
    <source>
        <dbReference type="ARBA" id="ARBA00009155"/>
    </source>
</evidence>
<dbReference type="GO" id="GO:0071051">
    <property type="term" value="P:poly(A)-dependent snoRNA 3'-end processing"/>
    <property type="evidence" value="ECO:0007669"/>
    <property type="project" value="TreeGrafter"/>
</dbReference>
<dbReference type="InterPro" id="IPR048565">
    <property type="entry name" value="S1_RRP4"/>
</dbReference>
<dbReference type="SMART" id="SM00316">
    <property type="entry name" value="S1"/>
    <property type="match status" value="1"/>
</dbReference>
<dbReference type="Proteomes" id="UP000266622">
    <property type="component" value="Unassembled WGS sequence"/>
</dbReference>
<proteinExistence type="inferred from homology"/>
<evidence type="ECO:0000256" key="3">
    <source>
        <dbReference type="ARBA" id="ARBA00022835"/>
    </source>
</evidence>
<evidence type="ECO:0000256" key="2">
    <source>
        <dbReference type="ARBA" id="ARBA00022490"/>
    </source>
</evidence>
<comment type="subunit">
    <text evidence="5">Component of the archaeal exosome complex. Forms a trimer of Rrp4 and/or Csl4 subunits. The trimer associates with an hexameric ring-like arrangement composed of 3 Rrp41-Rrp42 heterodimers.</text>
</comment>
<comment type="function">
    <text evidence="5">Non-catalytic component of the exosome, which is a complex involved in RNA degradation. Increases the RNA binding and the efficiency of RNA degradation. Confers strong poly(A) specificity to the exosome.</text>
</comment>
<gene>
    <name evidence="5" type="primary">rrp4</name>
    <name evidence="7" type="ORF">BXU00_03355</name>
</gene>
<evidence type="ECO:0000313" key="8">
    <source>
        <dbReference type="Proteomes" id="UP000266622"/>
    </source>
</evidence>
<dbReference type="Pfam" id="PF15985">
    <property type="entry name" value="KH_6"/>
    <property type="match status" value="1"/>
</dbReference>
<accession>A0A397WLX2</accession>
<evidence type="ECO:0000256" key="5">
    <source>
        <dbReference type="HAMAP-Rule" id="MF_00623"/>
    </source>
</evidence>
<dbReference type="Gene3D" id="2.40.50.140">
    <property type="entry name" value="Nucleic acid-binding proteins"/>
    <property type="match status" value="1"/>
</dbReference>
<dbReference type="PANTHER" id="PTHR21321:SF4">
    <property type="entry name" value="EXOSOME COMPLEX COMPONENT RRP4"/>
    <property type="match status" value="1"/>
</dbReference>
<dbReference type="GO" id="GO:0005737">
    <property type="term" value="C:cytoplasm"/>
    <property type="evidence" value="ECO:0007669"/>
    <property type="project" value="UniProtKB-SubCell"/>
</dbReference>
<protein>
    <recommendedName>
        <fullName evidence="5">Exosome complex component Rrp4</fullName>
    </recommendedName>
</protein>
<dbReference type="InterPro" id="IPR023474">
    <property type="entry name" value="Rrp4"/>
</dbReference>
<dbReference type="PROSITE" id="PS50126">
    <property type="entry name" value="S1"/>
    <property type="match status" value="1"/>
</dbReference>
<dbReference type="Gene3D" id="3.30.1370.10">
    <property type="entry name" value="K Homology domain, type 1"/>
    <property type="match status" value="1"/>
</dbReference>
<dbReference type="InterPro" id="IPR003029">
    <property type="entry name" value="S1_domain"/>
</dbReference>
<keyword evidence="3 5" id="KW-0271">Exosome</keyword>
<comment type="similarity">
    <text evidence="1 5">Belongs to the RRP4 family.</text>
</comment>
<comment type="subcellular location">
    <subcellularLocation>
        <location evidence="5">Cytoplasm</location>
    </subcellularLocation>
</comment>
<evidence type="ECO:0000256" key="4">
    <source>
        <dbReference type="ARBA" id="ARBA00022884"/>
    </source>
</evidence>
<dbReference type="CDD" id="cd22524">
    <property type="entry name" value="KH-I_Rrp4_prokar"/>
    <property type="match status" value="1"/>
</dbReference>